<gene>
    <name evidence="5" type="ORF">UFOVP402_48</name>
</gene>
<dbReference type="GO" id="GO:0004518">
    <property type="term" value="F:nuclease activity"/>
    <property type="evidence" value="ECO:0007669"/>
    <property type="project" value="UniProtKB-KW"/>
</dbReference>
<evidence type="ECO:0000256" key="2">
    <source>
        <dbReference type="ARBA" id="ARBA00022722"/>
    </source>
</evidence>
<sequence>MTESQLQSKIIQKFEKAGWMAVKLISTNTNGIPDLMCLKAGKTVFIEVKRKGGLVSELQKYRHDQLNKQGFQVFIIDDLSQIII</sequence>
<dbReference type="Pfam" id="PF08774">
    <property type="entry name" value="VRR_NUC"/>
    <property type="match status" value="1"/>
</dbReference>
<dbReference type="Gene3D" id="3.40.1350.10">
    <property type="match status" value="1"/>
</dbReference>
<reference evidence="5" key="1">
    <citation type="submission" date="2020-04" db="EMBL/GenBank/DDBJ databases">
        <authorList>
            <person name="Chiriac C."/>
            <person name="Salcher M."/>
            <person name="Ghai R."/>
            <person name="Kavagutti S V."/>
        </authorList>
    </citation>
    <scope>NUCLEOTIDE SEQUENCE</scope>
</reference>
<protein>
    <submittedName>
        <fullName evidence="5">VRR-NUC domain containing protein</fullName>
    </submittedName>
</protein>
<comment type="cofactor">
    <cofactor evidence="1">
        <name>Mg(2+)</name>
        <dbReference type="ChEBI" id="CHEBI:18420"/>
    </cofactor>
</comment>
<proteinExistence type="predicted"/>
<dbReference type="InterPro" id="IPR011856">
    <property type="entry name" value="tRNA_endonuc-like_dom_sf"/>
</dbReference>
<keyword evidence="2" id="KW-0540">Nuclease</keyword>
<dbReference type="GO" id="GO:0016788">
    <property type="term" value="F:hydrolase activity, acting on ester bonds"/>
    <property type="evidence" value="ECO:0007669"/>
    <property type="project" value="InterPro"/>
</dbReference>
<dbReference type="SUPFAM" id="SSF52980">
    <property type="entry name" value="Restriction endonuclease-like"/>
    <property type="match status" value="1"/>
</dbReference>
<evidence type="ECO:0000313" key="5">
    <source>
        <dbReference type="EMBL" id="CAB4140612.1"/>
    </source>
</evidence>
<dbReference type="SMART" id="SM00990">
    <property type="entry name" value="VRR_NUC"/>
    <property type="match status" value="1"/>
</dbReference>
<dbReference type="InterPro" id="IPR011335">
    <property type="entry name" value="Restrct_endonuc-II-like"/>
</dbReference>
<name>A0A6J5M312_9CAUD</name>
<feature type="domain" description="VRR-NUC" evidence="4">
    <location>
        <begin position="1"/>
        <end position="80"/>
    </location>
</feature>
<evidence type="ECO:0000256" key="3">
    <source>
        <dbReference type="ARBA" id="ARBA00022801"/>
    </source>
</evidence>
<evidence type="ECO:0000259" key="4">
    <source>
        <dbReference type="SMART" id="SM00990"/>
    </source>
</evidence>
<organism evidence="5">
    <name type="scientific">uncultured Caudovirales phage</name>
    <dbReference type="NCBI Taxonomy" id="2100421"/>
    <lineage>
        <taxon>Viruses</taxon>
        <taxon>Duplodnaviria</taxon>
        <taxon>Heunggongvirae</taxon>
        <taxon>Uroviricota</taxon>
        <taxon>Caudoviricetes</taxon>
        <taxon>Peduoviridae</taxon>
        <taxon>Maltschvirus</taxon>
        <taxon>Maltschvirus maltsch</taxon>
    </lineage>
</organism>
<keyword evidence="3" id="KW-0378">Hydrolase</keyword>
<accession>A0A6J5M312</accession>
<dbReference type="InterPro" id="IPR014883">
    <property type="entry name" value="VRR_NUC"/>
</dbReference>
<dbReference type="EMBL" id="LR796374">
    <property type="protein sequence ID" value="CAB4140612.1"/>
    <property type="molecule type" value="Genomic_DNA"/>
</dbReference>
<evidence type="ECO:0000256" key="1">
    <source>
        <dbReference type="ARBA" id="ARBA00001946"/>
    </source>
</evidence>
<dbReference type="GO" id="GO:0003676">
    <property type="term" value="F:nucleic acid binding"/>
    <property type="evidence" value="ECO:0007669"/>
    <property type="project" value="InterPro"/>
</dbReference>